<dbReference type="AlphaFoldDB" id="A0AAV7R3E8"/>
<comment type="caution">
    <text evidence="2">The sequence shown here is derived from an EMBL/GenBank/DDBJ whole genome shotgun (WGS) entry which is preliminary data.</text>
</comment>
<keyword evidence="3" id="KW-1185">Reference proteome</keyword>
<sequence length="96" mass="10962">MRAEGPLSLTQAPASHPEDVHRHLDLTQTSTLEEQTPFHARSRRKGNERTRTATRWHRVQARGLQQRLSKPPLRRLRGHMGEGLQPGFSDPLTARV</sequence>
<evidence type="ECO:0000256" key="1">
    <source>
        <dbReference type="SAM" id="MobiDB-lite"/>
    </source>
</evidence>
<reference evidence="2" key="1">
    <citation type="journal article" date="2022" name="bioRxiv">
        <title>Sequencing and chromosome-scale assembly of the giantPleurodeles waltlgenome.</title>
        <authorList>
            <person name="Brown T."/>
            <person name="Elewa A."/>
            <person name="Iarovenko S."/>
            <person name="Subramanian E."/>
            <person name="Araus A.J."/>
            <person name="Petzold A."/>
            <person name="Susuki M."/>
            <person name="Suzuki K.-i.T."/>
            <person name="Hayashi T."/>
            <person name="Toyoda A."/>
            <person name="Oliveira C."/>
            <person name="Osipova E."/>
            <person name="Leigh N.D."/>
            <person name="Simon A."/>
            <person name="Yun M.H."/>
        </authorList>
    </citation>
    <scope>NUCLEOTIDE SEQUENCE</scope>
    <source>
        <strain evidence="2">20211129_DDA</strain>
        <tissue evidence="2">Liver</tissue>
    </source>
</reference>
<accession>A0AAV7R3E8</accession>
<organism evidence="2 3">
    <name type="scientific">Pleurodeles waltl</name>
    <name type="common">Iberian ribbed newt</name>
    <dbReference type="NCBI Taxonomy" id="8319"/>
    <lineage>
        <taxon>Eukaryota</taxon>
        <taxon>Metazoa</taxon>
        <taxon>Chordata</taxon>
        <taxon>Craniata</taxon>
        <taxon>Vertebrata</taxon>
        <taxon>Euteleostomi</taxon>
        <taxon>Amphibia</taxon>
        <taxon>Batrachia</taxon>
        <taxon>Caudata</taxon>
        <taxon>Salamandroidea</taxon>
        <taxon>Salamandridae</taxon>
        <taxon>Pleurodelinae</taxon>
        <taxon>Pleurodeles</taxon>
    </lineage>
</organism>
<proteinExistence type="predicted"/>
<gene>
    <name evidence="2" type="ORF">NDU88_012985</name>
</gene>
<dbReference type="Proteomes" id="UP001066276">
    <property type="component" value="Chromosome 6"/>
</dbReference>
<feature type="compositionally biased region" description="Basic and acidic residues" evidence="1">
    <location>
        <begin position="16"/>
        <end position="25"/>
    </location>
</feature>
<evidence type="ECO:0000313" key="3">
    <source>
        <dbReference type="Proteomes" id="UP001066276"/>
    </source>
</evidence>
<protein>
    <submittedName>
        <fullName evidence="2">Uncharacterized protein</fullName>
    </submittedName>
</protein>
<dbReference type="EMBL" id="JANPWB010000010">
    <property type="protein sequence ID" value="KAJ1146724.1"/>
    <property type="molecule type" value="Genomic_DNA"/>
</dbReference>
<name>A0AAV7R3E8_PLEWA</name>
<evidence type="ECO:0000313" key="2">
    <source>
        <dbReference type="EMBL" id="KAJ1146724.1"/>
    </source>
</evidence>
<feature type="region of interest" description="Disordered" evidence="1">
    <location>
        <begin position="1"/>
        <end position="96"/>
    </location>
</feature>